<dbReference type="CDD" id="cd06121">
    <property type="entry name" value="cupin_YML079wp"/>
    <property type="match status" value="1"/>
</dbReference>
<dbReference type="InterPro" id="IPR039935">
    <property type="entry name" value="YML079W-like"/>
</dbReference>
<dbReference type="AlphaFoldDB" id="A0A9X2J5V3"/>
<keyword evidence="3" id="KW-1185">Reference proteome</keyword>
<accession>A0A9X2J5V3</accession>
<gene>
    <name evidence="2" type="ORF">MO867_16585</name>
</gene>
<dbReference type="RefSeq" id="WP_252471161.1">
    <property type="nucleotide sequence ID" value="NZ_JALBWM010000094.1"/>
</dbReference>
<dbReference type="Proteomes" id="UP001139028">
    <property type="component" value="Unassembled WGS sequence"/>
</dbReference>
<dbReference type="SUPFAM" id="SSF51182">
    <property type="entry name" value="RmlC-like cupins"/>
    <property type="match status" value="1"/>
</dbReference>
<reference evidence="2" key="1">
    <citation type="journal article" date="2022" name="Arch. Microbiol.">
        <title>Microbulbifer okhotskensis sp. nov., isolated from a deep bottom sediment of the Okhotsk Sea.</title>
        <authorList>
            <person name="Romanenko L."/>
            <person name="Kurilenko V."/>
            <person name="Otstavnykh N."/>
            <person name="Velansky P."/>
            <person name="Isaeva M."/>
            <person name="Mikhailov V."/>
        </authorList>
    </citation>
    <scope>NUCLEOTIDE SEQUENCE</scope>
    <source>
        <strain evidence="2">OS29</strain>
    </source>
</reference>
<organism evidence="2 3">
    <name type="scientific">Microbulbifer okhotskensis</name>
    <dbReference type="NCBI Taxonomy" id="2926617"/>
    <lineage>
        <taxon>Bacteria</taxon>
        <taxon>Pseudomonadati</taxon>
        <taxon>Pseudomonadota</taxon>
        <taxon>Gammaproteobacteria</taxon>
        <taxon>Cellvibrionales</taxon>
        <taxon>Microbulbiferaceae</taxon>
        <taxon>Microbulbifer</taxon>
    </lineage>
</organism>
<evidence type="ECO:0000313" key="3">
    <source>
        <dbReference type="Proteomes" id="UP001139028"/>
    </source>
</evidence>
<evidence type="ECO:0000313" key="2">
    <source>
        <dbReference type="EMBL" id="MCO1335952.1"/>
    </source>
</evidence>
<name>A0A9X2J5V3_9GAMM</name>
<dbReference type="PANTHER" id="PTHR33387:SF3">
    <property type="entry name" value="DUF985 DOMAIN-CONTAINING PROTEIN"/>
    <property type="match status" value="1"/>
</dbReference>
<dbReference type="Pfam" id="PF06172">
    <property type="entry name" value="Cupin_5"/>
    <property type="match status" value="1"/>
</dbReference>
<dbReference type="Gene3D" id="2.60.120.10">
    <property type="entry name" value="Jelly Rolls"/>
    <property type="match status" value="1"/>
</dbReference>
<protein>
    <submittedName>
        <fullName evidence="2">Cupin domain-containing protein</fullName>
    </submittedName>
</protein>
<dbReference type="InterPro" id="IPR009327">
    <property type="entry name" value="Cupin_DUF985"/>
</dbReference>
<dbReference type="InterPro" id="IPR011051">
    <property type="entry name" value="RmlC_Cupin_sf"/>
</dbReference>
<sequence length="152" mass="17181">MKPINLRDHPEGGKFLPVFKSEVMVIKPDGQRRSALTHIYFYLAAGEVSRFHKVESDEVWNLYQGEGLYLYIWDELEDSLSRIEISVKNKVFCYVVAAGVWQAAEPIGDSVLVGCSVGPGFEFADFKIVDSESCLSQKLCDRDPTLLRFVGR</sequence>
<evidence type="ECO:0000259" key="1">
    <source>
        <dbReference type="Pfam" id="PF06172"/>
    </source>
</evidence>
<dbReference type="EMBL" id="JALBWM010000094">
    <property type="protein sequence ID" value="MCO1335952.1"/>
    <property type="molecule type" value="Genomic_DNA"/>
</dbReference>
<dbReference type="PANTHER" id="PTHR33387">
    <property type="entry name" value="RMLC-LIKE JELLY ROLL FOLD PROTEIN"/>
    <property type="match status" value="1"/>
</dbReference>
<feature type="domain" description="DUF985" evidence="1">
    <location>
        <begin position="4"/>
        <end position="128"/>
    </location>
</feature>
<proteinExistence type="predicted"/>
<comment type="caution">
    <text evidence="2">The sequence shown here is derived from an EMBL/GenBank/DDBJ whole genome shotgun (WGS) entry which is preliminary data.</text>
</comment>
<dbReference type="InterPro" id="IPR014710">
    <property type="entry name" value="RmlC-like_jellyroll"/>
</dbReference>